<comment type="caution">
    <text evidence="8">The sequence shown here is derived from an EMBL/GenBank/DDBJ whole genome shotgun (WGS) entry which is preliminary data.</text>
</comment>
<dbReference type="Pfam" id="PF00067">
    <property type="entry name" value="p450"/>
    <property type="match status" value="1"/>
</dbReference>
<accession>A0A9X2J153</accession>
<dbReference type="EMBL" id="JAMRXG010000011">
    <property type="protein sequence ID" value="MCM6776621.1"/>
    <property type="molecule type" value="Genomic_DNA"/>
</dbReference>
<keyword evidence="6 7" id="KW-0503">Monooxygenase</keyword>
<evidence type="ECO:0000256" key="2">
    <source>
        <dbReference type="ARBA" id="ARBA00022617"/>
    </source>
</evidence>
<evidence type="ECO:0000313" key="9">
    <source>
        <dbReference type="Proteomes" id="UP001139157"/>
    </source>
</evidence>
<dbReference type="Proteomes" id="UP001139157">
    <property type="component" value="Unassembled WGS sequence"/>
</dbReference>
<dbReference type="GO" id="GO:0004497">
    <property type="term" value="F:monooxygenase activity"/>
    <property type="evidence" value="ECO:0007669"/>
    <property type="project" value="UniProtKB-KW"/>
</dbReference>
<keyword evidence="3 7" id="KW-0479">Metal-binding</keyword>
<keyword evidence="5 7" id="KW-0408">Iron</keyword>
<dbReference type="InterPro" id="IPR017972">
    <property type="entry name" value="Cyt_P450_CS"/>
</dbReference>
<dbReference type="InterPro" id="IPR036396">
    <property type="entry name" value="Cyt_P450_sf"/>
</dbReference>
<keyword evidence="4 7" id="KW-0560">Oxidoreductase</keyword>
<name>A0A9X2J153_9NOCA</name>
<keyword evidence="2 7" id="KW-0349">Heme</keyword>
<proteinExistence type="inferred from homology"/>
<reference evidence="8" key="1">
    <citation type="submission" date="2022-06" db="EMBL/GenBank/DDBJ databases">
        <title>Novel species in genus nocardia.</title>
        <authorList>
            <person name="Li F."/>
        </authorList>
    </citation>
    <scope>NUCLEOTIDE SEQUENCE</scope>
    <source>
        <strain evidence="8">CDC141</strain>
    </source>
</reference>
<dbReference type="Gene3D" id="1.10.630.10">
    <property type="entry name" value="Cytochrome P450"/>
    <property type="match status" value="1"/>
</dbReference>
<comment type="similarity">
    <text evidence="1 7">Belongs to the cytochrome P450 family.</text>
</comment>
<dbReference type="GO" id="GO:0016705">
    <property type="term" value="F:oxidoreductase activity, acting on paired donors, with incorporation or reduction of molecular oxygen"/>
    <property type="evidence" value="ECO:0007669"/>
    <property type="project" value="InterPro"/>
</dbReference>
<dbReference type="GO" id="GO:0005506">
    <property type="term" value="F:iron ion binding"/>
    <property type="evidence" value="ECO:0007669"/>
    <property type="project" value="InterPro"/>
</dbReference>
<protein>
    <submittedName>
        <fullName evidence="8">Cytochrome P450</fullName>
    </submittedName>
</protein>
<dbReference type="PANTHER" id="PTHR46696">
    <property type="entry name" value="P450, PUTATIVE (EUROFUNG)-RELATED"/>
    <property type="match status" value="1"/>
</dbReference>
<sequence length="397" mass="44264">MSDPRIEKFVRNFDPHDPDFTPELATEVYREIRDRCPVTRTAAHGGVWVLGRYRDVHAALRDHETFRSGHGVFHPRAAGTPYFPPLEFDPPHHTSYRALVKPPLTPAAVRELTPRIDRVVDDLLRPLVERGGGDLVAGLAVPLPLTVLCLALGVSATVGERIRELTANTWRRMPTEDNPDGFWPQFTALFAAEIAGARAEPRDDYLSWLVGQRFGDRPLTDADVANILVPLSIAGHETTMNAISHLLAHLAADPELQRRLRREADLAPRVIDETLRLWTPVDHGTRRTARAVSVGGTTIPVGARVMLLSGSANRDPEEFDAPDEFRLDRPANRHLSFGHGIHFCLGVHLARAELSAVLRGLARIPIVESAGPVRRFYENGRHMCIDKLPVRLRGEER</sequence>
<gene>
    <name evidence="8" type="ORF">NDR86_24340</name>
</gene>
<keyword evidence="9" id="KW-1185">Reference proteome</keyword>
<evidence type="ECO:0000256" key="5">
    <source>
        <dbReference type="ARBA" id="ARBA00023004"/>
    </source>
</evidence>
<evidence type="ECO:0000256" key="4">
    <source>
        <dbReference type="ARBA" id="ARBA00023002"/>
    </source>
</evidence>
<dbReference type="RefSeq" id="WP_251914933.1">
    <property type="nucleotide sequence ID" value="NZ_JAMRXG010000011.1"/>
</dbReference>
<dbReference type="SUPFAM" id="SSF48264">
    <property type="entry name" value="Cytochrome P450"/>
    <property type="match status" value="1"/>
</dbReference>
<dbReference type="PANTHER" id="PTHR46696:SF6">
    <property type="entry name" value="P450, PUTATIVE (EUROFUNG)-RELATED"/>
    <property type="match status" value="1"/>
</dbReference>
<evidence type="ECO:0000256" key="1">
    <source>
        <dbReference type="ARBA" id="ARBA00010617"/>
    </source>
</evidence>
<evidence type="ECO:0000256" key="7">
    <source>
        <dbReference type="RuleBase" id="RU000461"/>
    </source>
</evidence>
<dbReference type="GO" id="GO:0020037">
    <property type="term" value="F:heme binding"/>
    <property type="evidence" value="ECO:0007669"/>
    <property type="project" value="InterPro"/>
</dbReference>
<dbReference type="InterPro" id="IPR001128">
    <property type="entry name" value="Cyt_P450"/>
</dbReference>
<dbReference type="InterPro" id="IPR002397">
    <property type="entry name" value="Cyt_P450_B"/>
</dbReference>
<dbReference type="PRINTS" id="PR00359">
    <property type="entry name" value="BP450"/>
</dbReference>
<evidence type="ECO:0000313" key="8">
    <source>
        <dbReference type="EMBL" id="MCM6776621.1"/>
    </source>
</evidence>
<dbReference type="PROSITE" id="PS00086">
    <property type="entry name" value="CYTOCHROME_P450"/>
    <property type="match status" value="1"/>
</dbReference>
<organism evidence="8 9">
    <name type="scientific">Nocardia pulmonis</name>
    <dbReference type="NCBI Taxonomy" id="2951408"/>
    <lineage>
        <taxon>Bacteria</taxon>
        <taxon>Bacillati</taxon>
        <taxon>Actinomycetota</taxon>
        <taxon>Actinomycetes</taxon>
        <taxon>Mycobacteriales</taxon>
        <taxon>Nocardiaceae</taxon>
        <taxon>Nocardia</taxon>
    </lineage>
</organism>
<evidence type="ECO:0000256" key="3">
    <source>
        <dbReference type="ARBA" id="ARBA00022723"/>
    </source>
</evidence>
<evidence type="ECO:0000256" key="6">
    <source>
        <dbReference type="ARBA" id="ARBA00023033"/>
    </source>
</evidence>
<dbReference type="PRINTS" id="PR00385">
    <property type="entry name" value="P450"/>
</dbReference>
<dbReference type="AlphaFoldDB" id="A0A9X2J153"/>